<gene>
    <name evidence="2" type="ORF">EST38_g12576</name>
</gene>
<evidence type="ECO:0000256" key="1">
    <source>
        <dbReference type="SAM" id="MobiDB-lite"/>
    </source>
</evidence>
<comment type="caution">
    <text evidence="2">The sequence shown here is derived from an EMBL/GenBank/DDBJ whole genome shotgun (WGS) entry which is preliminary data.</text>
</comment>
<name>A0A4Q2D222_9AGAR</name>
<sequence length="886" mass="101153">MADEGFRPANATDISLDRQRLDPPTPLSPLVNIASRIQQLPKTVVFDENRRGFWVCVHQRPLPQRSDPREPADPRLFIPGHLQNTYPWDAFNLTRGFSDDRLFGTLVMSRSKLDGCMVQNQLGQWMLPLKIRRSWYSLEQKLSLVIDVIQSSPTAPTRAINLPTWPSKEGYRHGHGTKNRAVDAAVRSITAFGEICSFAAFCFSRWKTLSETSPFEPITIHLLSRTNVGHAWLDRLFNSPVGLIPPEGRTGTMVDLFSTAWYDSLHVWAEYGVPLWIWLTEDPQGNFRRSSLDKNVLRCWLPPSDILQKAVTKTLPSLPPPRPPNQVSGACLTEWQKQAWMAGQWTGETPEIFFNRMRQTMAQQDNAGAPEHPEPPSAWENLHETSGIRYYHWRCMGVPSLRYHVLDISRARALYEAHAPSQRLFNRYDNSIDLHWMLDTSSGPTIFDTPGDSISLPYEQYQKTTSHAEAGHLYERGHRSNPPHSSDFYDFDDDEDSDMDVDVDDLPLQATVPLPPQDATPYVTTVSQKRLGYIQASNSEASSTPNVKEVVLHNVFGAKLDDSIARSFASTGSDIINTLLHPVQLASLSPRWDISTRSAAPLDWRTFPLLIARGSMAEGNTHHRRYIIGVRSKPLQDQWFVVVFYSATSVLQILRYGWMGVLEIVRESARRGIKFRTAKYLSRGEDDPRVPKVERVGLGLRYEDSDWAEAYREYERIRDDFLRGPRGKVALMMGGVIGRLARDIVNIKDVTKPPLSSSRQHGDIVAIASERLFGDALTDVEIDIVIGTYRMRRKKKRSPGDQLEFLAQWWPGPATWEKGGLSIGEWSPRCEEWFEKHRRNFRLGKEGPKPRAKWHSEMRLSRETQVVWSEYEELAAKFMWEGPLRS</sequence>
<dbReference type="EMBL" id="SDEE01000963">
    <property type="protein sequence ID" value="RXW13277.1"/>
    <property type="molecule type" value="Genomic_DNA"/>
</dbReference>
<accession>A0A4Q2D222</accession>
<protein>
    <submittedName>
        <fullName evidence="2">Uncharacterized protein</fullName>
    </submittedName>
</protein>
<organism evidence="2 3">
    <name type="scientific">Candolleomyces aberdarensis</name>
    <dbReference type="NCBI Taxonomy" id="2316362"/>
    <lineage>
        <taxon>Eukaryota</taxon>
        <taxon>Fungi</taxon>
        <taxon>Dikarya</taxon>
        <taxon>Basidiomycota</taxon>
        <taxon>Agaricomycotina</taxon>
        <taxon>Agaricomycetes</taxon>
        <taxon>Agaricomycetidae</taxon>
        <taxon>Agaricales</taxon>
        <taxon>Agaricineae</taxon>
        <taxon>Psathyrellaceae</taxon>
        <taxon>Candolleomyces</taxon>
    </lineage>
</organism>
<dbReference type="AlphaFoldDB" id="A0A4Q2D222"/>
<dbReference type="OrthoDB" id="2945970at2759"/>
<dbReference type="Proteomes" id="UP000290288">
    <property type="component" value="Unassembled WGS sequence"/>
</dbReference>
<evidence type="ECO:0000313" key="2">
    <source>
        <dbReference type="EMBL" id="RXW13277.1"/>
    </source>
</evidence>
<evidence type="ECO:0000313" key="3">
    <source>
        <dbReference type="Proteomes" id="UP000290288"/>
    </source>
</evidence>
<reference evidence="2 3" key="1">
    <citation type="submission" date="2019-01" db="EMBL/GenBank/DDBJ databases">
        <title>Draft genome sequence of Psathyrella aberdarensis IHI B618.</title>
        <authorList>
            <person name="Buettner E."/>
            <person name="Kellner H."/>
        </authorList>
    </citation>
    <scope>NUCLEOTIDE SEQUENCE [LARGE SCALE GENOMIC DNA]</scope>
    <source>
        <strain evidence="2 3">IHI B618</strain>
    </source>
</reference>
<feature type="region of interest" description="Disordered" evidence="1">
    <location>
        <begin position="1"/>
        <end position="23"/>
    </location>
</feature>
<keyword evidence="3" id="KW-1185">Reference proteome</keyword>
<proteinExistence type="predicted"/>